<name>A0A645FVZ0_9ZZZZ</name>
<dbReference type="AlphaFoldDB" id="A0A645FVZ0"/>
<dbReference type="EMBL" id="VSSQ01066086">
    <property type="protein sequence ID" value="MPN18691.1"/>
    <property type="molecule type" value="Genomic_DNA"/>
</dbReference>
<sequence length="121" mass="12834">MLDVNSSCRAHKSVVEILVHKLVVKIQGDGQVRGLSVVNLVVDHINDHAVDVVFALDDLRPVLEYGKGLVFAVCDVLGGGVGIACQFLDKTLDAVAPVVNLIADLGHLVEIVKLALFKGGQ</sequence>
<protein>
    <submittedName>
        <fullName evidence="1">Uncharacterized protein</fullName>
    </submittedName>
</protein>
<gene>
    <name evidence="1" type="ORF">SDC9_166054</name>
</gene>
<proteinExistence type="predicted"/>
<accession>A0A645FVZ0</accession>
<comment type="caution">
    <text evidence="1">The sequence shown here is derived from an EMBL/GenBank/DDBJ whole genome shotgun (WGS) entry which is preliminary data.</text>
</comment>
<reference evidence="1" key="1">
    <citation type="submission" date="2019-08" db="EMBL/GenBank/DDBJ databases">
        <authorList>
            <person name="Kucharzyk K."/>
            <person name="Murdoch R.W."/>
            <person name="Higgins S."/>
            <person name="Loffler F."/>
        </authorList>
    </citation>
    <scope>NUCLEOTIDE SEQUENCE</scope>
</reference>
<organism evidence="1">
    <name type="scientific">bioreactor metagenome</name>
    <dbReference type="NCBI Taxonomy" id="1076179"/>
    <lineage>
        <taxon>unclassified sequences</taxon>
        <taxon>metagenomes</taxon>
        <taxon>ecological metagenomes</taxon>
    </lineage>
</organism>
<evidence type="ECO:0000313" key="1">
    <source>
        <dbReference type="EMBL" id="MPN18691.1"/>
    </source>
</evidence>